<dbReference type="AlphaFoldDB" id="A0A1F7Y108"/>
<dbReference type="EMBL" id="MGGE01000037">
    <property type="protein sequence ID" value="OGM20629.1"/>
    <property type="molecule type" value="Genomic_DNA"/>
</dbReference>
<sequence length="142" mass="16727">MTNQKITTELPIRIKEEAKSEARIITGLRLEARTESFNLKTNKENLSEMNFIIRRRPLDRVETRVNKERKTVFVKLKEFEKNRPETFLVLDAKITPLLRNFFQGNKIFVLLAVLNNFLDRLVSGEERDVIVLRILPKIHPVI</sequence>
<protein>
    <submittedName>
        <fullName evidence="1">Uncharacterized protein</fullName>
    </submittedName>
</protein>
<name>A0A1F7Y108_9BACT</name>
<reference evidence="1 2" key="1">
    <citation type="journal article" date="2016" name="Nat. Commun.">
        <title>Thousands of microbial genomes shed light on interconnected biogeochemical processes in an aquifer system.</title>
        <authorList>
            <person name="Anantharaman K."/>
            <person name="Brown C.T."/>
            <person name="Hug L.A."/>
            <person name="Sharon I."/>
            <person name="Castelle C.J."/>
            <person name="Probst A.J."/>
            <person name="Thomas B.C."/>
            <person name="Singh A."/>
            <person name="Wilkins M.J."/>
            <person name="Karaoz U."/>
            <person name="Brodie E.L."/>
            <person name="Williams K.H."/>
            <person name="Hubbard S.S."/>
            <person name="Banfield J.F."/>
        </authorList>
    </citation>
    <scope>NUCLEOTIDE SEQUENCE [LARGE SCALE GENOMIC DNA]</scope>
</reference>
<gene>
    <name evidence="1" type="ORF">A2714_02935</name>
</gene>
<evidence type="ECO:0000313" key="1">
    <source>
        <dbReference type="EMBL" id="OGM20629.1"/>
    </source>
</evidence>
<dbReference type="Proteomes" id="UP000178419">
    <property type="component" value="Unassembled WGS sequence"/>
</dbReference>
<proteinExistence type="predicted"/>
<accession>A0A1F7Y108</accession>
<evidence type="ECO:0000313" key="2">
    <source>
        <dbReference type="Proteomes" id="UP000178419"/>
    </source>
</evidence>
<organism evidence="1 2">
    <name type="scientific">Candidatus Woesebacteria bacterium RIFCSPHIGHO2_01_FULL_38_9</name>
    <dbReference type="NCBI Taxonomy" id="1802492"/>
    <lineage>
        <taxon>Bacteria</taxon>
        <taxon>Candidatus Woeseibacteriota</taxon>
    </lineage>
</organism>
<comment type="caution">
    <text evidence="1">The sequence shown here is derived from an EMBL/GenBank/DDBJ whole genome shotgun (WGS) entry which is preliminary data.</text>
</comment>